<comment type="caution">
    <text evidence="1">The sequence shown here is derived from an EMBL/GenBank/DDBJ whole genome shotgun (WGS) entry which is preliminary data.</text>
</comment>
<dbReference type="EMBL" id="BOMH01000031">
    <property type="protein sequence ID" value="GID66194.1"/>
    <property type="molecule type" value="Genomic_DNA"/>
</dbReference>
<proteinExistence type="predicted"/>
<keyword evidence="2" id="KW-1185">Reference proteome</keyword>
<protein>
    <recommendedName>
        <fullName evidence="3">Acyl-CoA dehydrogenase</fullName>
    </recommendedName>
</protein>
<evidence type="ECO:0008006" key="3">
    <source>
        <dbReference type="Google" id="ProtNLM"/>
    </source>
</evidence>
<accession>A0A919II59</accession>
<evidence type="ECO:0000313" key="1">
    <source>
        <dbReference type="EMBL" id="GID66194.1"/>
    </source>
</evidence>
<dbReference type="AlphaFoldDB" id="A0A919II59"/>
<organism evidence="1 2">
    <name type="scientific">Actinoplanes cyaneus</name>
    <dbReference type="NCBI Taxonomy" id="52696"/>
    <lineage>
        <taxon>Bacteria</taxon>
        <taxon>Bacillati</taxon>
        <taxon>Actinomycetota</taxon>
        <taxon>Actinomycetes</taxon>
        <taxon>Micromonosporales</taxon>
        <taxon>Micromonosporaceae</taxon>
        <taxon>Actinoplanes</taxon>
    </lineage>
</organism>
<sequence>MTTAVQQDTARPAGAAAAVRALYASRVPAGVVVGPGGHAVTPEDRRSAGRPVDLPWLAGSGIRVVAGLGPPTVDRHPGWLLDLARLRLGLGRALLEATTGFLTGRGLIGHQLVRAALAEVVAEHLTVAAALDDAAAPDPADALIDAHERISVADRALLRLSGAAGYTVPGPGLDAHVSELLADVYLPDARVCRG</sequence>
<dbReference type="RefSeq" id="WP_203742721.1">
    <property type="nucleotide sequence ID" value="NZ_BAAAUC010000014.1"/>
</dbReference>
<dbReference type="Proteomes" id="UP000619479">
    <property type="component" value="Unassembled WGS sequence"/>
</dbReference>
<name>A0A919II59_9ACTN</name>
<evidence type="ECO:0000313" key="2">
    <source>
        <dbReference type="Proteomes" id="UP000619479"/>
    </source>
</evidence>
<gene>
    <name evidence="1" type="ORF">Acy02nite_40750</name>
</gene>
<reference evidence="1" key="1">
    <citation type="submission" date="2021-01" db="EMBL/GenBank/DDBJ databases">
        <title>Whole genome shotgun sequence of Actinoplanes cyaneus NBRC 14990.</title>
        <authorList>
            <person name="Komaki H."/>
            <person name="Tamura T."/>
        </authorList>
    </citation>
    <scope>NUCLEOTIDE SEQUENCE</scope>
    <source>
        <strain evidence="1">NBRC 14990</strain>
    </source>
</reference>